<keyword evidence="2" id="KW-1185">Reference proteome</keyword>
<evidence type="ECO:0000313" key="2">
    <source>
        <dbReference type="Proteomes" id="UP001060104"/>
    </source>
</evidence>
<name>A0ABY5TAG2_9BACE</name>
<proteinExistence type="predicted"/>
<organism evidence="1 2">
    <name type="scientific">Bacteroides faecis</name>
    <dbReference type="NCBI Taxonomy" id="674529"/>
    <lineage>
        <taxon>Bacteria</taxon>
        <taxon>Pseudomonadati</taxon>
        <taxon>Bacteroidota</taxon>
        <taxon>Bacteroidia</taxon>
        <taxon>Bacteroidales</taxon>
        <taxon>Bacteroidaceae</taxon>
        <taxon>Bacteroides</taxon>
    </lineage>
</organism>
<dbReference type="EMBL" id="CP103141">
    <property type="protein sequence ID" value="UVQ73875.1"/>
    <property type="molecule type" value="Genomic_DNA"/>
</dbReference>
<protein>
    <submittedName>
        <fullName evidence="1">Uncharacterized protein</fullName>
    </submittedName>
</protein>
<accession>A0ABY5TAG2</accession>
<evidence type="ECO:0000313" key="1">
    <source>
        <dbReference type="EMBL" id="UVQ73875.1"/>
    </source>
</evidence>
<dbReference type="Proteomes" id="UP001060104">
    <property type="component" value="Chromosome"/>
</dbReference>
<sequence length="88" mass="10527">MEVMLRRSNFRDYYDIYSILKSGISTNNLVFRALTYSSNKLKSKNLLAMLTNRSRFTRDTHFEQLQLTYTVATQEIEDYIKSYSQEHK</sequence>
<gene>
    <name evidence="1" type="ORF">NXY30_23215</name>
</gene>
<reference evidence="1" key="1">
    <citation type="submission" date="2022-08" db="EMBL/GenBank/DDBJ databases">
        <title>Genome Sequencing of Bacteroides fragilis Group Isolates with Nanopore Technology.</title>
        <authorList>
            <person name="Tisza M.J."/>
            <person name="Smith D."/>
            <person name="Dekker J.P."/>
        </authorList>
    </citation>
    <scope>NUCLEOTIDE SEQUENCE</scope>
    <source>
        <strain evidence="1">BFG-527</strain>
    </source>
</reference>